<dbReference type="OrthoDB" id="1919336at2759"/>
<comment type="subcellular location">
    <subcellularLocation>
        <location evidence="1">Chromosome</location>
    </subcellularLocation>
</comment>
<proteinExistence type="inferred from homology"/>
<dbReference type="AlphaFoldDB" id="A0A5E8C588"/>
<dbReference type="GeneID" id="43584307"/>
<dbReference type="RefSeq" id="XP_031856098.1">
    <property type="nucleotide sequence ID" value="XM_032000207.1"/>
</dbReference>
<reference evidence="10 11" key="1">
    <citation type="submission" date="2019-09" db="EMBL/GenBank/DDBJ databases">
        <authorList>
            <person name="Brejova B."/>
        </authorList>
    </citation>
    <scope>NUCLEOTIDE SEQUENCE [LARGE SCALE GENOMIC DNA]</scope>
</reference>
<keyword evidence="3 6" id="KW-0238">DNA-binding</keyword>
<organism evidence="10 11">
    <name type="scientific">Magnusiomyces paraingens</name>
    <dbReference type="NCBI Taxonomy" id="2606893"/>
    <lineage>
        <taxon>Eukaryota</taxon>
        <taxon>Fungi</taxon>
        <taxon>Dikarya</taxon>
        <taxon>Ascomycota</taxon>
        <taxon>Saccharomycotina</taxon>
        <taxon>Dipodascomycetes</taxon>
        <taxon>Dipodascales</taxon>
        <taxon>Dipodascaceae</taxon>
        <taxon>Magnusiomyces</taxon>
    </lineage>
</organism>
<dbReference type="GO" id="GO:0003677">
    <property type="term" value="F:DNA binding"/>
    <property type="evidence" value="ECO:0007669"/>
    <property type="project" value="UniProtKB-UniRule"/>
</dbReference>
<evidence type="ECO:0000256" key="4">
    <source>
        <dbReference type="ARBA" id="ARBA00023242"/>
    </source>
</evidence>
<evidence type="ECO:0000259" key="9">
    <source>
        <dbReference type="PROSITE" id="PS50118"/>
    </source>
</evidence>
<accession>A0A5E8C588</accession>
<dbReference type="CDD" id="cd01390">
    <property type="entry name" value="HMG-box_NHP6-like"/>
    <property type="match status" value="1"/>
</dbReference>
<dbReference type="Proteomes" id="UP000398389">
    <property type="component" value="Unassembled WGS sequence"/>
</dbReference>
<dbReference type="SMART" id="SM00398">
    <property type="entry name" value="HMG"/>
    <property type="match status" value="1"/>
</dbReference>
<evidence type="ECO:0000313" key="10">
    <source>
        <dbReference type="EMBL" id="VVT57018.1"/>
    </source>
</evidence>
<keyword evidence="11" id="KW-1185">Reference proteome</keyword>
<evidence type="ECO:0000256" key="2">
    <source>
        <dbReference type="ARBA" id="ARBA00022454"/>
    </source>
</evidence>
<sequence>MLSRIFANRSLIFASANVARFSTTSSLSYTPTKKTTTTTTTTTKMPKEGSGRRRKDDVDGVAPAPTKKGKKKDPNAPKRSLSAYMFFANEKRDEVRNENPGISFGQIGKVLGEKWKALSEEEKIPFVEKAETDKKRYEAEMNLYKNNKQEVYAEPE</sequence>
<keyword evidence="7" id="KW-0175">Coiled coil</keyword>
<feature type="region of interest" description="Disordered" evidence="8">
    <location>
        <begin position="28"/>
        <end position="80"/>
    </location>
</feature>
<dbReference type="SUPFAM" id="SSF47095">
    <property type="entry name" value="HMG-box"/>
    <property type="match status" value="1"/>
</dbReference>
<dbReference type="GO" id="GO:0005634">
    <property type="term" value="C:nucleus"/>
    <property type="evidence" value="ECO:0007669"/>
    <property type="project" value="UniProtKB-UniRule"/>
</dbReference>
<feature type="domain" description="HMG box" evidence="9">
    <location>
        <begin position="77"/>
        <end position="145"/>
    </location>
</feature>
<protein>
    <recommendedName>
        <fullName evidence="9">HMG box domain-containing protein</fullName>
    </recommendedName>
</protein>
<gene>
    <name evidence="10" type="ORF">SAPINGB_P005493</name>
</gene>
<comment type="similarity">
    <text evidence="5">Belongs to the NHP6 family.</text>
</comment>
<dbReference type="PANTHER" id="PTHR48112">
    <property type="entry name" value="HIGH MOBILITY GROUP PROTEIN DSP1"/>
    <property type="match status" value="1"/>
</dbReference>
<dbReference type="InterPro" id="IPR009071">
    <property type="entry name" value="HMG_box_dom"/>
</dbReference>
<dbReference type="PANTHER" id="PTHR48112:SF22">
    <property type="entry name" value="MITOCHONDRIAL TRANSCRIPTION FACTOR A, ISOFORM B"/>
    <property type="match status" value="1"/>
</dbReference>
<name>A0A5E8C588_9ASCO</name>
<dbReference type="EMBL" id="CABVLU010000004">
    <property type="protein sequence ID" value="VVT57018.1"/>
    <property type="molecule type" value="Genomic_DNA"/>
</dbReference>
<evidence type="ECO:0000256" key="1">
    <source>
        <dbReference type="ARBA" id="ARBA00004286"/>
    </source>
</evidence>
<dbReference type="PROSITE" id="PS50118">
    <property type="entry name" value="HMG_BOX_2"/>
    <property type="match status" value="1"/>
</dbReference>
<dbReference type="Pfam" id="PF00505">
    <property type="entry name" value="HMG_box"/>
    <property type="match status" value="1"/>
</dbReference>
<dbReference type="GO" id="GO:0005694">
    <property type="term" value="C:chromosome"/>
    <property type="evidence" value="ECO:0007669"/>
    <property type="project" value="UniProtKB-SubCell"/>
</dbReference>
<feature type="compositionally biased region" description="Low complexity" evidence="8">
    <location>
        <begin position="28"/>
        <end position="44"/>
    </location>
</feature>
<evidence type="ECO:0000256" key="6">
    <source>
        <dbReference type="PROSITE-ProRule" id="PRU00267"/>
    </source>
</evidence>
<feature type="coiled-coil region" evidence="7">
    <location>
        <begin position="127"/>
        <end position="154"/>
    </location>
</feature>
<dbReference type="Gene3D" id="1.10.30.10">
    <property type="entry name" value="High mobility group box domain"/>
    <property type="match status" value="1"/>
</dbReference>
<evidence type="ECO:0000256" key="3">
    <source>
        <dbReference type="ARBA" id="ARBA00023125"/>
    </source>
</evidence>
<dbReference type="InterPro" id="IPR036910">
    <property type="entry name" value="HMG_box_dom_sf"/>
</dbReference>
<feature type="DNA-binding region" description="HMG box" evidence="6">
    <location>
        <begin position="77"/>
        <end position="145"/>
    </location>
</feature>
<dbReference type="InterPro" id="IPR050342">
    <property type="entry name" value="HMGB"/>
</dbReference>
<keyword evidence="2" id="KW-0158">Chromosome</keyword>
<evidence type="ECO:0000256" key="7">
    <source>
        <dbReference type="SAM" id="Coils"/>
    </source>
</evidence>
<feature type="compositionally biased region" description="Basic and acidic residues" evidence="8">
    <location>
        <begin position="45"/>
        <end position="58"/>
    </location>
</feature>
<evidence type="ECO:0000256" key="8">
    <source>
        <dbReference type="SAM" id="MobiDB-lite"/>
    </source>
</evidence>
<dbReference type="PRINTS" id="PR00886">
    <property type="entry name" value="HIGHMOBLTY12"/>
</dbReference>
<keyword evidence="4 6" id="KW-0539">Nucleus</keyword>
<dbReference type="FunFam" id="1.10.30.10:FF:000016">
    <property type="entry name" value="FACT complex subunit SSRP1"/>
    <property type="match status" value="1"/>
</dbReference>
<evidence type="ECO:0000256" key="5">
    <source>
        <dbReference type="ARBA" id="ARBA00043963"/>
    </source>
</evidence>
<evidence type="ECO:0000313" key="11">
    <source>
        <dbReference type="Proteomes" id="UP000398389"/>
    </source>
</evidence>